<evidence type="ECO:0000256" key="5">
    <source>
        <dbReference type="ARBA" id="ARBA00023098"/>
    </source>
</evidence>
<dbReference type="PROSITE" id="PS50968">
    <property type="entry name" value="BIOTINYL_LIPOYL"/>
    <property type="match status" value="1"/>
</dbReference>
<gene>
    <name evidence="10" type="ordered locus">Ccel_0933</name>
</gene>
<dbReference type="UniPathway" id="UPA00094"/>
<dbReference type="STRING" id="394503.Ccel_0933"/>
<protein>
    <recommendedName>
        <fullName evidence="2 8">Biotin carboxyl carrier protein of acetyl-CoA carboxylase</fullName>
    </recommendedName>
</protein>
<dbReference type="InterPro" id="IPR050709">
    <property type="entry name" value="Biotin_Carboxyl_Carrier/Decarb"/>
</dbReference>
<dbReference type="AlphaFoldDB" id="B8I8R6"/>
<dbReference type="InterPro" id="IPR000089">
    <property type="entry name" value="Biotin_lipoyl"/>
</dbReference>
<dbReference type="InterPro" id="IPR001249">
    <property type="entry name" value="AcCoA_biotinCC"/>
</dbReference>
<dbReference type="PROSITE" id="PS00188">
    <property type="entry name" value="BIOTIN"/>
    <property type="match status" value="1"/>
</dbReference>
<evidence type="ECO:0000256" key="2">
    <source>
        <dbReference type="ARBA" id="ARBA00017562"/>
    </source>
</evidence>
<dbReference type="GO" id="GO:0009317">
    <property type="term" value="C:acetyl-CoA carboxylase complex"/>
    <property type="evidence" value="ECO:0007669"/>
    <property type="project" value="InterPro"/>
</dbReference>
<keyword evidence="3 8" id="KW-0444">Lipid biosynthesis</keyword>
<keyword evidence="7 8" id="KW-0092">Biotin</keyword>
<dbReference type="RefSeq" id="WP_015924456.1">
    <property type="nucleotide sequence ID" value="NC_011898.1"/>
</dbReference>
<comment type="pathway">
    <text evidence="1 8">Lipid metabolism; fatty acid biosynthesis.</text>
</comment>
<accession>B8I8R6</accession>
<keyword evidence="5 8" id="KW-0443">Lipid metabolism</keyword>
<dbReference type="EMBL" id="CP001348">
    <property type="protein sequence ID" value="ACL75299.1"/>
    <property type="molecule type" value="Genomic_DNA"/>
</dbReference>
<evidence type="ECO:0000256" key="8">
    <source>
        <dbReference type="RuleBase" id="RU364072"/>
    </source>
</evidence>
<name>B8I8R6_RUMCH</name>
<proteinExistence type="predicted"/>
<keyword evidence="11" id="KW-1185">Reference proteome</keyword>
<dbReference type="CDD" id="cd06850">
    <property type="entry name" value="biotinyl_domain"/>
    <property type="match status" value="1"/>
</dbReference>
<keyword evidence="4 8" id="KW-0276">Fatty acid metabolism</keyword>
<evidence type="ECO:0000256" key="3">
    <source>
        <dbReference type="ARBA" id="ARBA00022516"/>
    </source>
</evidence>
<dbReference type="SUPFAM" id="SSF51230">
    <property type="entry name" value="Single hybrid motif"/>
    <property type="match status" value="1"/>
</dbReference>
<dbReference type="PRINTS" id="PR01071">
    <property type="entry name" value="ACOABIOTINCC"/>
</dbReference>
<dbReference type="KEGG" id="cce:Ccel_0933"/>
<sequence length="145" mass="16134">MNIEQIKELVKIVNSSNVNIIEINEGDNRIRIEMERQKIESVSKSELQLNTVIDSNEVNADSVSVNTSTKEIKAPLVGIFYTAPSSKDKDFVATGDKVIKGQVVCIIEAMKLFNEIVAEEDGEIVEICAQNGDVVEFGQPIFRYI</sequence>
<evidence type="ECO:0000259" key="9">
    <source>
        <dbReference type="PROSITE" id="PS50968"/>
    </source>
</evidence>
<dbReference type="InterPro" id="IPR011053">
    <property type="entry name" value="Single_hybrid_motif"/>
</dbReference>
<feature type="domain" description="Lipoyl-binding" evidence="9">
    <location>
        <begin position="69"/>
        <end position="145"/>
    </location>
</feature>
<dbReference type="Pfam" id="PF00364">
    <property type="entry name" value="Biotin_lipoyl"/>
    <property type="match status" value="1"/>
</dbReference>
<keyword evidence="6 8" id="KW-0275">Fatty acid biosynthesis</keyword>
<evidence type="ECO:0000313" key="11">
    <source>
        <dbReference type="Proteomes" id="UP000001349"/>
    </source>
</evidence>
<dbReference type="OrthoDB" id="9811735at2"/>
<dbReference type="InterPro" id="IPR001882">
    <property type="entry name" value="Biotin_BS"/>
</dbReference>
<dbReference type="PANTHER" id="PTHR45266:SF3">
    <property type="entry name" value="OXALOACETATE DECARBOXYLASE ALPHA CHAIN"/>
    <property type="match status" value="1"/>
</dbReference>
<dbReference type="HOGENOM" id="CLU_016733_3_2_9"/>
<dbReference type="Gene3D" id="2.40.50.100">
    <property type="match status" value="1"/>
</dbReference>
<comment type="function">
    <text evidence="8">This protein is a component of the acetyl coenzyme A carboxylase complex; first, biotin carboxylase catalyzes the carboxylation of the carrier protein and then the transcarboxylase transfers the carboxyl group to form malonyl-CoA.</text>
</comment>
<evidence type="ECO:0000256" key="7">
    <source>
        <dbReference type="ARBA" id="ARBA00023267"/>
    </source>
</evidence>
<evidence type="ECO:0000256" key="1">
    <source>
        <dbReference type="ARBA" id="ARBA00005194"/>
    </source>
</evidence>
<reference evidence="10 11" key="1">
    <citation type="submission" date="2009-01" db="EMBL/GenBank/DDBJ databases">
        <title>Complete sequence of Clostridium cellulolyticum H10.</title>
        <authorList>
            <consortium name="US DOE Joint Genome Institute"/>
            <person name="Lucas S."/>
            <person name="Copeland A."/>
            <person name="Lapidus A."/>
            <person name="Glavina del Rio T."/>
            <person name="Dalin E."/>
            <person name="Tice H."/>
            <person name="Bruce D."/>
            <person name="Goodwin L."/>
            <person name="Pitluck S."/>
            <person name="Chertkov O."/>
            <person name="Saunders E."/>
            <person name="Brettin T."/>
            <person name="Detter J.C."/>
            <person name="Han C."/>
            <person name="Larimer F."/>
            <person name="Land M."/>
            <person name="Hauser L."/>
            <person name="Kyrpides N."/>
            <person name="Ivanova N."/>
            <person name="Zhou J."/>
            <person name="Richardson P."/>
        </authorList>
    </citation>
    <scope>NUCLEOTIDE SEQUENCE [LARGE SCALE GENOMIC DNA]</scope>
    <source>
        <strain evidence="11">ATCC 35319 / DSM 5812 / JCM 6584 / H10</strain>
    </source>
</reference>
<dbReference type="eggNOG" id="COG0511">
    <property type="taxonomic scope" value="Bacteria"/>
</dbReference>
<dbReference type="GO" id="GO:0006633">
    <property type="term" value="P:fatty acid biosynthetic process"/>
    <property type="evidence" value="ECO:0007669"/>
    <property type="project" value="UniProtKB-UniPathway"/>
</dbReference>
<dbReference type="Proteomes" id="UP000001349">
    <property type="component" value="Chromosome"/>
</dbReference>
<evidence type="ECO:0000256" key="6">
    <source>
        <dbReference type="ARBA" id="ARBA00023160"/>
    </source>
</evidence>
<evidence type="ECO:0000313" key="10">
    <source>
        <dbReference type="EMBL" id="ACL75299.1"/>
    </source>
</evidence>
<dbReference type="GO" id="GO:0003989">
    <property type="term" value="F:acetyl-CoA carboxylase activity"/>
    <property type="evidence" value="ECO:0007669"/>
    <property type="project" value="InterPro"/>
</dbReference>
<evidence type="ECO:0000256" key="4">
    <source>
        <dbReference type="ARBA" id="ARBA00022832"/>
    </source>
</evidence>
<dbReference type="PANTHER" id="PTHR45266">
    <property type="entry name" value="OXALOACETATE DECARBOXYLASE ALPHA CHAIN"/>
    <property type="match status" value="1"/>
</dbReference>
<organism evidence="10 11">
    <name type="scientific">Ruminiclostridium cellulolyticum (strain ATCC 35319 / DSM 5812 / JCM 6584 / H10)</name>
    <name type="common">Clostridium cellulolyticum</name>
    <dbReference type="NCBI Taxonomy" id="394503"/>
    <lineage>
        <taxon>Bacteria</taxon>
        <taxon>Bacillati</taxon>
        <taxon>Bacillota</taxon>
        <taxon>Clostridia</taxon>
        <taxon>Eubacteriales</taxon>
        <taxon>Oscillospiraceae</taxon>
        <taxon>Ruminiclostridium</taxon>
    </lineage>
</organism>